<dbReference type="STRING" id="1297617.IB211_01195c"/>
<feature type="transmembrane region" description="Helical" evidence="6">
    <location>
        <begin position="33"/>
        <end position="51"/>
    </location>
</feature>
<feature type="transmembrane region" description="Helical" evidence="6">
    <location>
        <begin position="168"/>
        <end position="193"/>
    </location>
</feature>
<evidence type="ECO:0000256" key="2">
    <source>
        <dbReference type="ARBA" id="ARBA00009773"/>
    </source>
</evidence>
<dbReference type="OrthoDB" id="9774361at2"/>
<gene>
    <name evidence="8" type="ORF">C7373_11045</name>
    <name evidence="7" type="ORF">IB211_01195c</name>
</gene>
<keyword evidence="3 6" id="KW-0812">Transmembrane</keyword>
<organism evidence="7 9">
    <name type="scientific">Intestinimonas butyriciproducens</name>
    <dbReference type="NCBI Taxonomy" id="1297617"/>
    <lineage>
        <taxon>Bacteria</taxon>
        <taxon>Bacillati</taxon>
        <taxon>Bacillota</taxon>
        <taxon>Clostridia</taxon>
        <taxon>Eubacteriales</taxon>
        <taxon>Intestinimonas</taxon>
    </lineage>
</organism>
<dbReference type="NCBIfam" id="TIGR02872">
    <property type="entry name" value="spore_ytvI"/>
    <property type="match status" value="1"/>
</dbReference>
<comment type="subcellular location">
    <subcellularLocation>
        <location evidence="1">Membrane</location>
        <topology evidence="1">Multi-pass membrane protein</topology>
    </subcellularLocation>
</comment>
<feature type="transmembrane region" description="Helical" evidence="6">
    <location>
        <begin position="7"/>
        <end position="27"/>
    </location>
</feature>
<protein>
    <submittedName>
        <fullName evidence="8">Sporulation integral membrane protein YtvI</fullName>
    </submittedName>
</protein>
<sequence length="357" mass="39174">MPENKHLKFLLTVAYLALGGAALWLALHFLLPWTLPFLLALLLAALLERPVTFFMDRLRLPRWAAAALCTVLLLLAVGAVLFLCVWRLWYEGSLLLGRLPSLLSALPSLGAPLERWAYRFIIAAPPQMQEPLREALETLAAQSAALPDWLYRTLSTWTVSALAALPDWGLFLFTTGLATYFTSAGRPALLAFLRRQAPPSWRPALRTGCRRFRATAGGWLKAQGMLMLITFGELTLGFLFLGVDLSILLAALTALVDALPVFGTGTVLIPWALLELLSGRFSMALGLFVLYLIVSLVRSLLEPKLVGDRVGLPPLAALLCMYVGFRAFGVVGMVLSPLAAILIKEAHDCGIVRLWRD</sequence>
<proteinExistence type="inferred from homology"/>
<feature type="transmembrane region" description="Helical" evidence="6">
    <location>
        <begin position="247"/>
        <end position="274"/>
    </location>
</feature>
<feature type="transmembrane region" description="Helical" evidence="6">
    <location>
        <begin position="321"/>
        <end position="343"/>
    </location>
</feature>
<dbReference type="Proteomes" id="UP000245778">
    <property type="component" value="Unassembled WGS sequence"/>
</dbReference>
<evidence type="ECO:0000313" key="9">
    <source>
        <dbReference type="Proteomes" id="UP000064844"/>
    </source>
</evidence>
<evidence type="ECO:0000256" key="6">
    <source>
        <dbReference type="SAM" id="Phobius"/>
    </source>
</evidence>
<dbReference type="PANTHER" id="PTHR21716">
    <property type="entry name" value="TRANSMEMBRANE PROTEIN"/>
    <property type="match status" value="1"/>
</dbReference>
<evidence type="ECO:0000256" key="4">
    <source>
        <dbReference type="ARBA" id="ARBA00022989"/>
    </source>
</evidence>
<dbReference type="eggNOG" id="COG0628">
    <property type="taxonomic scope" value="Bacteria"/>
</dbReference>
<accession>A0A0S2W2K6</accession>
<dbReference type="Proteomes" id="UP000064844">
    <property type="component" value="Chromosome"/>
</dbReference>
<evidence type="ECO:0000256" key="5">
    <source>
        <dbReference type="ARBA" id="ARBA00023136"/>
    </source>
</evidence>
<dbReference type="InterPro" id="IPR002549">
    <property type="entry name" value="AI-2E-like"/>
</dbReference>
<keyword evidence="9" id="KW-1185">Reference proteome</keyword>
<dbReference type="PATRIC" id="fig|1297617.4.peg.1215"/>
<dbReference type="EMBL" id="QEKK01000010">
    <property type="protein sequence ID" value="PVY47319.1"/>
    <property type="molecule type" value="Genomic_DNA"/>
</dbReference>
<feature type="transmembrane region" description="Helical" evidence="6">
    <location>
        <begin position="281"/>
        <end position="301"/>
    </location>
</feature>
<dbReference type="GeneID" id="93229628"/>
<dbReference type="GO" id="GO:0016020">
    <property type="term" value="C:membrane"/>
    <property type="evidence" value="ECO:0007669"/>
    <property type="project" value="UniProtKB-SubCell"/>
</dbReference>
<reference evidence="8 10" key="3">
    <citation type="submission" date="2018-04" db="EMBL/GenBank/DDBJ databases">
        <title>Genomic Encyclopedia of Type Strains, Phase IV (KMG-IV): sequencing the most valuable type-strain genomes for metagenomic binning, comparative biology and taxonomic classification.</title>
        <authorList>
            <person name="Goeker M."/>
        </authorList>
    </citation>
    <scope>NUCLEOTIDE SEQUENCE [LARGE SCALE GENOMIC DNA]</scope>
    <source>
        <strain evidence="8 10">DSM 26588</strain>
    </source>
</reference>
<feature type="transmembrane region" description="Helical" evidence="6">
    <location>
        <begin position="63"/>
        <end position="89"/>
    </location>
</feature>
<reference evidence="7 9" key="1">
    <citation type="journal article" date="2015" name="Nat. Commun.">
        <title>Production of butyrate from lysine and the Amadori product fructoselysine by a human gut commensal.</title>
        <authorList>
            <person name="Bui T.P."/>
            <person name="Ritari J."/>
            <person name="Boeren S."/>
            <person name="de Waard P."/>
            <person name="Plugge C.M."/>
            <person name="de Vos W.M."/>
        </authorList>
    </citation>
    <scope>NUCLEOTIDE SEQUENCE [LARGE SCALE GENOMIC DNA]</scope>
    <source>
        <strain evidence="7 9">AF211</strain>
    </source>
</reference>
<evidence type="ECO:0000313" key="10">
    <source>
        <dbReference type="Proteomes" id="UP000245778"/>
    </source>
</evidence>
<evidence type="ECO:0000256" key="3">
    <source>
        <dbReference type="ARBA" id="ARBA00022692"/>
    </source>
</evidence>
<dbReference type="InterPro" id="IPR014227">
    <property type="entry name" value="YtvI-like"/>
</dbReference>
<dbReference type="Pfam" id="PF01594">
    <property type="entry name" value="AI-2E_transport"/>
    <property type="match status" value="1"/>
</dbReference>
<dbReference type="KEGG" id="ibu:IB211_01195c"/>
<evidence type="ECO:0000256" key="1">
    <source>
        <dbReference type="ARBA" id="ARBA00004141"/>
    </source>
</evidence>
<name>A0A0S2W2K6_9FIRM</name>
<dbReference type="RefSeq" id="WP_033117861.1">
    <property type="nucleotide sequence ID" value="NZ_CP011307.1"/>
</dbReference>
<dbReference type="AlphaFoldDB" id="A0A0S2W2K6"/>
<keyword evidence="5 6" id="KW-0472">Membrane</keyword>
<dbReference type="PANTHER" id="PTHR21716:SF68">
    <property type="entry name" value="TRANSPORT PROTEIN YTVI-RELATED"/>
    <property type="match status" value="1"/>
</dbReference>
<dbReference type="GO" id="GO:0055085">
    <property type="term" value="P:transmembrane transport"/>
    <property type="evidence" value="ECO:0007669"/>
    <property type="project" value="TreeGrafter"/>
</dbReference>
<feature type="transmembrane region" description="Helical" evidence="6">
    <location>
        <begin position="220"/>
        <end position="241"/>
    </location>
</feature>
<keyword evidence="4 6" id="KW-1133">Transmembrane helix</keyword>
<evidence type="ECO:0000313" key="8">
    <source>
        <dbReference type="EMBL" id="PVY47319.1"/>
    </source>
</evidence>
<evidence type="ECO:0000313" key="7">
    <source>
        <dbReference type="EMBL" id="ALP93588.1"/>
    </source>
</evidence>
<comment type="similarity">
    <text evidence="2">Belongs to the autoinducer-2 exporter (AI-2E) (TC 2.A.86) family.</text>
</comment>
<dbReference type="EMBL" id="CP011307">
    <property type="protein sequence ID" value="ALP93588.1"/>
    <property type="molecule type" value="Genomic_DNA"/>
</dbReference>
<reference evidence="9" key="2">
    <citation type="submission" date="2015-04" db="EMBL/GenBank/DDBJ databases">
        <title>A butyrogenic pathway from the amino acid lysine in a human gut commensal.</title>
        <authorList>
            <person name="de Vos W.M."/>
            <person name="Bui N.T.P."/>
            <person name="Plugge C.M."/>
            <person name="Ritari J."/>
        </authorList>
    </citation>
    <scope>NUCLEOTIDE SEQUENCE [LARGE SCALE GENOMIC DNA]</scope>
    <source>
        <strain evidence="9">AF211</strain>
    </source>
</reference>